<evidence type="ECO:0000313" key="9">
    <source>
        <dbReference type="Proteomes" id="UP000295304"/>
    </source>
</evidence>
<feature type="transmembrane region" description="Helical" evidence="6">
    <location>
        <begin position="20"/>
        <end position="41"/>
    </location>
</feature>
<feature type="transmembrane region" description="Helical" evidence="6">
    <location>
        <begin position="47"/>
        <end position="70"/>
    </location>
</feature>
<feature type="transmembrane region" description="Helical" evidence="6">
    <location>
        <begin position="271"/>
        <end position="288"/>
    </location>
</feature>
<comment type="subcellular location">
    <subcellularLocation>
        <location evidence="1">Membrane</location>
        <topology evidence="1">Multi-pass membrane protein</topology>
    </subcellularLocation>
</comment>
<dbReference type="EMBL" id="SLZW01000001">
    <property type="protein sequence ID" value="TCS64774.1"/>
    <property type="molecule type" value="Genomic_DNA"/>
</dbReference>
<dbReference type="Proteomes" id="UP000295304">
    <property type="component" value="Unassembled WGS sequence"/>
</dbReference>
<feature type="domain" description="EamA" evidence="7">
    <location>
        <begin position="19"/>
        <end position="149"/>
    </location>
</feature>
<reference evidence="8 9" key="1">
    <citation type="submission" date="2019-03" db="EMBL/GenBank/DDBJ databases">
        <title>Genomic Encyclopedia of Type Strains, Phase IV (KMG-IV): sequencing the most valuable type-strain genomes for metagenomic binning, comparative biology and taxonomic classification.</title>
        <authorList>
            <person name="Goeker M."/>
        </authorList>
    </citation>
    <scope>NUCLEOTIDE SEQUENCE [LARGE SCALE GENOMIC DNA]</scope>
    <source>
        <strain evidence="8 9">DSM 101688</strain>
    </source>
</reference>
<sequence>MIKAAMKRIGKKPSAPTQGALWMIAACVCLGVLNVAVRYISQELHPFQIAFFRNAMQLLIMLPWVLSRGVGVLRTKRLRGHFLRSLSGLAAMLSWFSALALMPVAEATAITFTAPLFATMGAALFLGESVGRRRWGATAVGFVGAMIILRPGVGSFDGAHMLAIMAAVFISASGLIIKSMSRTDAPNVIAAYMGMFMTILSLPFALFVWRTPSAHALGWAAVIGILATSAQLCLNRAFRVADASAVVPFDFVRLPAAALVAYIAFGEAPDMWTWVGAGVIFTSGVYIARREARLHARILAIPGPAVSGIGRDRS</sequence>
<evidence type="ECO:0000256" key="1">
    <source>
        <dbReference type="ARBA" id="ARBA00004141"/>
    </source>
</evidence>
<evidence type="ECO:0000256" key="2">
    <source>
        <dbReference type="ARBA" id="ARBA00009853"/>
    </source>
</evidence>
<dbReference type="Pfam" id="PF00892">
    <property type="entry name" value="EamA"/>
    <property type="match status" value="2"/>
</dbReference>
<feature type="transmembrane region" description="Helical" evidence="6">
    <location>
        <begin position="107"/>
        <end position="126"/>
    </location>
</feature>
<feature type="transmembrane region" description="Helical" evidence="6">
    <location>
        <begin position="82"/>
        <end position="101"/>
    </location>
</feature>
<dbReference type="RefSeq" id="WP_132937530.1">
    <property type="nucleotide sequence ID" value="NZ_CP119676.1"/>
</dbReference>
<accession>A0A4R3JFV1</accession>
<feature type="transmembrane region" description="Helical" evidence="6">
    <location>
        <begin position="216"/>
        <end position="234"/>
    </location>
</feature>
<dbReference type="PROSITE" id="PS51257">
    <property type="entry name" value="PROKAR_LIPOPROTEIN"/>
    <property type="match status" value="1"/>
</dbReference>
<evidence type="ECO:0000259" key="7">
    <source>
        <dbReference type="Pfam" id="PF00892"/>
    </source>
</evidence>
<evidence type="ECO:0000313" key="8">
    <source>
        <dbReference type="EMBL" id="TCS64774.1"/>
    </source>
</evidence>
<dbReference type="InterPro" id="IPR037185">
    <property type="entry name" value="EmrE-like"/>
</dbReference>
<evidence type="ECO:0000256" key="6">
    <source>
        <dbReference type="SAM" id="Phobius"/>
    </source>
</evidence>
<feature type="domain" description="EamA" evidence="7">
    <location>
        <begin position="160"/>
        <end position="283"/>
    </location>
</feature>
<keyword evidence="5 6" id="KW-0472">Membrane</keyword>
<dbReference type="InterPro" id="IPR000620">
    <property type="entry name" value="EamA_dom"/>
</dbReference>
<feature type="transmembrane region" description="Helical" evidence="6">
    <location>
        <begin position="159"/>
        <end position="177"/>
    </location>
</feature>
<dbReference type="SUPFAM" id="SSF103481">
    <property type="entry name" value="Multidrug resistance efflux transporter EmrE"/>
    <property type="match status" value="2"/>
</dbReference>
<feature type="transmembrane region" description="Helical" evidence="6">
    <location>
        <begin position="246"/>
        <end position="265"/>
    </location>
</feature>
<name>A0A4R3JFV1_9PROT</name>
<organism evidence="8 9">
    <name type="scientific">Varunaivibrio sulfuroxidans</name>
    <dbReference type="NCBI Taxonomy" id="1773489"/>
    <lineage>
        <taxon>Bacteria</taxon>
        <taxon>Pseudomonadati</taxon>
        <taxon>Pseudomonadota</taxon>
        <taxon>Alphaproteobacteria</taxon>
        <taxon>Rhodospirillales</taxon>
        <taxon>Magnetovibrionaceae</taxon>
        <taxon>Varunaivibrio</taxon>
    </lineage>
</organism>
<evidence type="ECO:0000256" key="4">
    <source>
        <dbReference type="ARBA" id="ARBA00022989"/>
    </source>
</evidence>
<keyword evidence="9" id="KW-1185">Reference proteome</keyword>
<comment type="caution">
    <text evidence="8">The sequence shown here is derived from an EMBL/GenBank/DDBJ whole genome shotgun (WGS) entry which is preliminary data.</text>
</comment>
<dbReference type="OrthoDB" id="9812899at2"/>
<feature type="transmembrane region" description="Helical" evidence="6">
    <location>
        <begin position="189"/>
        <end position="210"/>
    </location>
</feature>
<comment type="similarity">
    <text evidence="2">Belongs to the drug/metabolite transporter (DMT) superfamily. 10 TMS drug/metabolite exporter (DME) (TC 2.A.7.3) family.</text>
</comment>
<dbReference type="AlphaFoldDB" id="A0A4R3JFV1"/>
<dbReference type="PANTHER" id="PTHR22911">
    <property type="entry name" value="ACYL-MALONYL CONDENSING ENZYME-RELATED"/>
    <property type="match status" value="1"/>
</dbReference>
<dbReference type="PANTHER" id="PTHR22911:SF6">
    <property type="entry name" value="SOLUTE CARRIER FAMILY 35 MEMBER G1"/>
    <property type="match status" value="1"/>
</dbReference>
<proteinExistence type="inferred from homology"/>
<protein>
    <submittedName>
        <fullName evidence="8">Drug/metabolite transporter (DMT)-like permease</fullName>
    </submittedName>
</protein>
<feature type="transmembrane region" description="Helical" evidence="6">
    <location>
        <begin position="135"/>
        <end position="153"/>
    </location>
</feature>
<keyword evidence="4 6" id="KW-1133">Transmembrane helix</keyword>
<gene>
    <name evidence="8" type="ORF">EDD55_101103</name>
</gene>
<keyword evidence="3 6" id="KW-0812">Transmembrane</keyword>
<dbReference type="GO" id="GO:0016020">
    <property type="term" value="C:membrane"/>
    <property type="evidence" value="ECO:0007669"/>
    <property type="project" value="UniProtKB-SubCell"/>
</dbReference>
<evidence type="ECO:0000256" key="3">
    <source>
        <dbReference type="ARBA" id="ARBA00022692"/>
    </source>
</evidence>
<evidence type="ECO:0000256" key="5">
    <source>
        <dbReference type="ARBA" id="ARBA00023136"/>
    </source>
</evidence>